<dbReference type="AlphaFoldDB" id="A0AAV4TBZ3"/>
<sequence>MFSLSLYDALLLPKQQSASLDLPTTRNGIVAATLERRRTFRNEIREVLFATIHKLCDGGCKSIKMVLSRNLSLINGLNDLMTLISKDLANVVCTNGNASGSFGALNNNHSARSQLTSAPLNTGGEPLKPSEQLADMALPNFNCLAYEFSTRPTRVLNSSSFTTVCNGQGRWKKPLQDRYV</sequence>
<accession>A0AAV4TBZ3</accession>
<reference evidence="1 2" key="1">
    <citation type="submission" date="2021-06" db="EMBL/GenBank/DDBJ databases">
        <title>Caerostris extrusa draft genome.</title>
        <authorList>
            <person name="Kono N."/>
            <person name="Arakawa K."/>
        </authorList>
    </citation>
    <scope>NUCLEOTIDE SEQUENCE [LARGE SCALE GENOMIC DNA]</scope>
</reference>
<name>A0AAV4TBZ3_CAEEX</name>
<evidence type="ECO:0000313" key="1">
    <source>
        <dbReference type="EMBL" id="GIY42342.1"/>
    </source>
</evidence>
<dbReference type="EMBL" id="BPLR01010838">
    <property type="protein sequence ID" value="GIY42342.1"/>
    <property type="molecule type" value="Genomic_DNA"/>
</dbReference>
<proteinExistence type="predicted"/>
<keyword evidence="2" id="KW-1185">Reference proteome</keyword>
<organism evidence="1 2">
    <name type="scientific">Caerostris extrusa</name>
    <name type="common">Bark spider</name>
    <name type="synonym">Caerostris bankana</name>
    <dbReference type="NCBI Taxonomy" id="172846"/>
    <lineage>
        <taxon>Eukaryota</taxon>
        <taxon>Metazoa</taxon>
        <taxon>Ecdysozoa</taxon>
        <taxon>Arthropoda</taxon>
        <taxon>Chelicerata</taxon>
        <taxon>Arachnida</taxon>
        <taxon>Araneae</taxon>
        <taxon>Araneomorphae</taxon>
        <taxon>Entelegynae</taxon>
        <taxon>Araneoidea</taxon>
        <taxon>Araneidae</taxon>
        <taxon>Caerostris</taxon>
    </lineage>
</organism>
<gene>
    <name evidence="1" type="ORF">CEXT_791531</name>
</gene>
<protein>
    <submittedName>
        <fullName evidence="1">Uncharacterized protein</fullName>
    </submittedName>
</protein>
<dbReference type="Proteomes" id="UP001054945">
    <property type="component" value="Unassembled WGS sequence"/>
</dbReference>
<comment type="caution">
    <text evidence="1">The sequence shown here is derived from an EMBL/GenBank/DDBJ whole genome shotgun (WGS) entry which is preliminary data.</text>
</comment>
<evidence type="ECO:0000313" key="2">
    <source>
        <dbReference type="Proteomes" id="UP001054945"/>
    </source>
</evidence>